<dbReference type="KEGG" id="cdes:C0J27_04710"/>
<dbReference type="AlphaFoldDB" id="A0A345ZCI8"/>
<reference evidence="2 3" key="1">
    <citation type="submission" date="2017-12" db="EMBL/GenBank/DDBJ databases">
        <title>Chromulinavorax destructans is a abundant pathogen of dominant heterotrophic picoflagllates.</title>
        <authorList>
            <person name="Deeg C.M."/>
            <person name="Zimmer M."/>
            <person name="Suttle C.A."/>
        </authorList>
    </citation>
    <scope>NUCLEOTIDE SEQUENCE [LARGE SCALE GENOMIC DNA]</scope>
    <source>
        <strain evidence="2 3">SeV1</strain>
    </source>
</reference>
<dbReference type="EMBL" id="CP025544">
    <property type="protein sequence ID" value="AXK61005.1"/>
    <property type="molecule type" value="Genomic_DNA"/>
</dbReference>
<gene>
    <name evidence="2" type="ORF">C0J27_04710</name>
</gene>
<keyword evidence="3" id="KW-1185">Reference proteome</keyword>
<evidence type="ECO:0000313" key="2">
    <source>
        <dbReference type="EMBL" id="AXK61005.1"/>
    </source>
</evidence>
<organism evidence="2 3">
    <name type="scientific">Candidatus Chromulinivorax destructor</name>
    <dbReference type="NCBI Taxonomy" id="2066483"/>
    <lineage>
        <taxon>Bacteria</taxon>
        <taxon>Candidatus Babelota</taxon>
        <taxon>Candidatus Babeliae</taxon>
        <taxon>Candidatus Babeliales</taxon>
        <taxon>Candidatus Chromulinivoraceae</taxon>
        <taxon>Candidatus Chromulinivorax</taxon>
    </lineage>
</organism>
<name>A0A345ZCI8_9BACT</name>
<keyword evidence="1" id="KW-0732">Signal</keyword>
<dbReference type="Proteomes" id="UP000254834">
    <property type="component" value="Chromosome"/>
</dbReference>
<dbReference type="RefSeq" id="WP_115586020.1">
    <property type="nucleotide sequence ID" value="NZ_CP025544.1"/>
</dbReference>
<protein>
    <submittedName>
        <fullName evidence="2">Uncharacterized protein</fullName>
    </submittedName>
</protein>
<dbReference type="OrthoDB" id="9785502at2"/>
<evidence type="ECO:0000313" key="3">
    <source>
        <dbReference type="Proteomes" id="UP000254834"/>
    </source>
</evidence>
<accession>A0A345ZCI8</accession>
<sequence length="460" mass="50394">MKKICIVGLLMFASPLHCYATIMNHREVTSNPLLFKQDDYSCFDDKTLSFEIVPWGSGTFDPAHTMANLGINGTDTMVLNQQGGGDINPELILLGSANVDRDYLSTVTLQPKMYMFGGLFHLYKQFKIFFLDLKTSLINCRTQIVIDEVGGGNGGMTQPDGTIITNALQAFSQADWSYGKFGTVQNKVGLDNVQFMFGASKEMESFSSACWHNYGAAFMLLELPTAKGSQAEWLFEPMVGTKHCGLGFGADFMSVTDSQWSFVGGGNYRYLFAANEVRSFDLAPNGAWSRYLGLQEIAQIGSGPVNPLPGINLFTQDTHVDGTSQITMYARLQKRWEHCLFEVSYNFFHTQAETVSLVNETISDQFGVYYVTDFGGVTTASNATIAQANPAFDLAPVTLLATDLNVATGAAGAWTSNMVAGRFQYQFDKISCGLGGSVEMAHSVQALSSWSVWLNLEVLV</sequence>
<evidence type="ECO:0000256" key="1">
    <source>
        <dbReference type="SAM" id="SignalP"/>
    </source>
</evidence>
<feature type="chain" id="PRO_5016997368" evidence="1">
    <location>
        <begin position="21"/>
        <end position="460"/>
    </location>
</feature>
<feature type="signal peptide" evidence="1">
    <location>
        <begin position="1"/>
        <end position="20"/>
    </location>
</feature>
<proteinExistence type="predicted"/>